<organism evidence="11 12">
    <name type="scientific">Dendrobium catenatum</name>
    <dbReference type="NCBI Taxonomy" id="906689"/>
    <lineage>
        <taxon>Eukaryota</taxon>
        <taxon>Viridiplantae</taxon>
        <taxon>Streptophyta</taxon>
        <taxon>Embryophyta</taxon>
        <taxon>Tracheophyta</taxon>
        <taxon>Spermatophyta</taxon>
        <taxon>Magnoliopsida</taxon>
        <taxon>Liliopsida</taxon>
        <taxon>Asparagales</taxon>
        <taxon>Orchidaceae</taxon>
        <taxon>Epidendroideae</taxon>
        <taxon>Malaxideae</taxon>
        <taxon>Dendrobiinae</taxon>
        <taxon>Dendrobium</taxon>
    </lineage>
</organism>
<evidence type="ECO:0000256" key="3">
    <source>
        <dbReference type="ARBA" id="ARBA00022741"/>
    </source>
</evidence>
<dbReference type="InterPro" id="IPR057756">
    <property type="entry name" value="PI3-kinase_type3/VPS34_cat"/>
</dbReference>
<dbReference type="InterPro" id="IPR008290">
    <property type="entry name" value="PI3K_Vps34"/>
</dbReference>
<keyword evidence="4 6" id="KW-0418">Kinase</keyword>
<dbReference type="OrthoDB" id="67688at2759"/>
<dbReference type="GO" id="GO:0034272">
    <property type="term" value="C:phosphatidylinositol 3-kinase complex, class III, type II"/>
    <property type="evidence" value="ECO:0007669"/>
    <property type="project" value="TreeGrafter"/>
</dbReference>
<feature type="domain" description="PIK helical" evidence="9">
    <location>
        <begin position="274"/>
        <end position="449"/>
    </location>
</feature>
<dbReference type="Pfam" id="PF00792">
    <property type="entry name" value="PI3K_C2"/>
    <property type="match status" value="1"/>
</dbReference>
<dbReference type="EMBL" id="KZ501902">
    <property type="protein sequence ID" value="PKU86945.1"/>
    <property type="molecule type" value="Genomic_DNA"/>
</dbReference>
<dbReference type="GO" id="GO:0016303">
    <property type="term" value="F:1-phosphatidylinositol-3-kinase activity"/>
    <property type="evidence" value="ECO:0007669"/>
    <property type="project" value="UniProtKB-EC"/>
</dbReference>
<evidence type="ECO:0000256" key="7">
    <source>
        <dbReference type="PROSITE-ProRule" id="PRU00880"/>
    </source>
</evidence>
<dbReference type="InterPro" id="IPR016024">
    <property type="entry name" value="ARM-type_fold"/>
</dbReference>
<dbReference type="InterPro" id="IPR000403">
    <property type="entry name" value="PI3/4_kinase_cat_dom"/>
</dbReference>
<dbReference type="SMART" id="SM00142">
    <property type="entry name" value="PI3K_C2"/>
    <property type="match status" value="1"/>
</dbReference>
<dbReference type="CDD" id="cd00896">
    <property type="entry name" value="PI3Kc_III"/>
    <property type="match status" value="1"/>
</dbReference>
<dbReference type="PIRSF" id="PIRSF000587">
    <property type="entry name" value="PI3K_Vps34"/>
    <property type="match status" value="1"/>
</dbReference>
<evidence type="ECO:0000256" key="4">
    <source>
        <dbReference type="ARBA" id="ARBA00022777"/>
    </source>
</evidence>
<name>A0A2I0XGB6_9ASPA</name>
<dbReference type="SUPFAM" id="SSF56112">
    <property type="entry name" value="Protein kinase-like (PK-like)"/>
    <property type="match status" value="1"/>
</dbReference>
<dbReference type="Pfam" id="PF00613">
    <property type="entry name" value="PI3Ka"/>
    <property type="match status" value="1"/>
</dbReference>
<dbReference type="InterPro" id="IPR015433">
    <property type="entry name" value="PI3/4_kinase"/>
</dbReference>
<dbReference type="Pfam" id="PF00454">
    <property type="entry name" value="PI3_PI4_kinase"/>
    <property type="match status" value="1"/>
</dbReference>
<dbReference type="InterPro" id="IPR035892">
    <property type="entry name" value="C2_domain_sf"/>
</dbReference>
<evidence type="ECO:0000313" key="11">
    <source>
        <dbReference type="EMBL" id="PKU86945.1"/>
    </source>
</evidence>
<dbReference type="AlphaFoldDB" id="A0A2I0XGB6"/>
<dbReference type="SUPFAM" id="SSF54452">
    <property type="entry name" value="MHC antigen-recognition domain"/>
    <property type="match status" value="1"/>
</dbReference>
<dbReference type="InterPro" id="IPR036940">
    <property type="entry name" value="PI3/4_kinase_cat_sf"/>
</dbReference>
<evidence type="ECO:0000259" key="10">
    <source>
        <dbReference type="PROSITE" id="PS51547"/>
    </source>
</evidence>
<evidence type="ECO:0000256" key="2">
    <source>
        <dbReference type="ARBA" id="ARBA00022679"/>
    </source>
</evidence>
<evidence type="ECO:0000256" key="5">
    <source>
        <dbReference type="ARBA" id="ARBA00022840"/>
    </source>
</evidence>
<dbReference type="SUPFAM" id="SSF48371">
    <property type="entry name" value="ARM repeat"/>
    <property type="match status" value="1"/>
</dbReference>
<dbReference type="EC" id="2.7.1.137" evidence="1"/>
<dbReference type="PANTHER" id="PTHR10048:SF7">
    <property type="entry name" value="PHOSPHATIDYLINOSITOL 3-KINASE CATALYTIC SUBUNIT TYPE 3"/>
    <property type="match status" value="1"/>
</dbReference>
<dbReference type="PROSITE" id="PS51547">
    <property type="entry name" value="C2_PI3K"/>
    <property type="match status" value="1"/>
</dbReference>
<dbReference type="GO" id="GO:0005524">
    <property type="term" value="F:ATP binding"/>
    <property type="evidence" value="ECO:0007669"/>
    <property type="project" value="UniProtKB-UniRule"/>
</dbReference>
<dbReference type="InterPro" id="IPR011162">
    <property type="entry name" value="MHC_I/II-like_Ag-recog"/>
</dbReference>
<dbReference type="SMART" id="SM00145">
    <property type="entry name" value="PI3Ka"/>
    <property type="match status" value="1"/>
</dbReference>
<evidence type="ECO:0000256" key="1">
    <source>
        <dbReference type="ARBA" id="ARBA00012073"/>
    </source>
</evidence>
<keyword evidence="12" id="KW-1185">Reference proteome</keyword>
<evidence type="ECO:0000313" key="12">
    <source>
        <dbReference type="Proteomes" id="UP000233837"/>
    </source>
</evidence>
<protein>
    <recommendedName>
        <fullName evidence="1">phosphatidylinositol 3-kinase</fullName>
        <ecNumber evidence="1">2.7.1.137</ecNumber>
    </recommendedName>
</protein>
<dbReference type="Gene3D" id="3.30.1010.10">
    <property type="entry name" value="Phosphatidylinositol 3-kinase Catalytic Subunit, Chain A, domain 4"/>
    <property type="match status" value="1"/>
</dbReference>
<dbReference type="GO" id="GO:0005768">
    <property type="term" value="C:endosome"/>
    <property type="evidence" value="ECO:0007669"/>
    <property type="project" value="TreeGrafter"/>
</dbReference>
<dbReference type="InterPro" id="IPR018936">
    <property type="entry name" value="PI3/4_kinase_CS"/>
</dbReference>
<dbReference type="SMART" id="SM00146">
    <property type="entry name" value="PI3Kc"/>
    <property type="match status" value="1"/>
</dbReference>
<dbReference type="GO" id="GO:0005777">
    <property type="term" value="C:peroxisome"/>
    <property type="evidence" value="ECO:0007669"/>
    <property type="project" value="TreeGrafter"/>
</dbReference>
<gene>
    <name evidence="11" type="ORF">MA16_Dca017845</name>
</gene>
<dbReference type="Gene3D" id="1.10.1070.11">
    <property type="entry name" value="Phosphatidylinositol 3-/4-kinase, catalytic domain"/>
    <property type="match status" value="1"/>
</dbReference>
<dbReference type="Gene3D" id="1.25.40.70">
    <property type="entry name" value="Phosphatidylinositol 3-kinase, accessory domain (PIK)"/>
    <property type="match status" value="1"/>
</dbReference>
<evidence type="ECO:0000256" key="6">
    <source>
        <dbReference type="PIRNR" id="PIRNR000587"/>
    </source>
</evidence>
<dbReference type="FunFam" id="1.25.40.70:FF:000012">
    <property type="entry name" value="phosphatidylinositol 3-kinase, root isoform"/>
    <property type="match status" value="1"/>
</dbReference>
<dbReference type="FunFam" id="3.30.1010.10:FF:000002">
    <property type="entry name" value="Phosphatidylinositol 3-kinase catalytic subunit type 3"/>
    <property type="match status" value="1"/>
</dbReference>
<dbReference type="GO" id="GO:0006897">
    <property type="term" value="P:endocytosis"/>
    <property type="evidence" value="ECO:0007669"/>
    <property type="project" value="TreeGrafter"/>
</dbReference>
<evidence type="ECO:0000259" key="9">
    <source>
        <dbReference type="PROSITE" id="PS51545"/>
    </source>
</evidence>
<keyword evidence="2 6" id="KW-0808">Transferase</keyword>
<dbReference type="GO" id="GO:0048015">
    <property type="term" value="P:phosphatidylinositol-mediated signaling"/>
    <property type="evidence" value="ECO:0007669"/>
    <property type="project" value="TreeGrafter"/>
</dbReference>
<dbReference type="Gene3D" id="2.60.40.150">
    <property type="entry name" value="C2 domain"/>
    <property type="match status" value="1"/>
</dbReference>
<dbReference type="InterPro" id="IPR001263">
    <property type="entry name" value="PI3K_accessory_dom"/>
</dbReference>
<dbReference type="InterPro" id="IPR002420">
    <property type="entry name" value="PI3K-type_C2_dom"/>
</dbReference>
<dbReference type="FunFam" id="1.10.1070.11:FF:000014">
    <property type="entry name" value="Phosphatidylinositol 3-kinase, root isoform"/>
    <property type="match status" value="1"/>
</dbReference>
<comment type="similarity">
    <text evidence="6 7">Belongs to the PI3/PI4-kinase family.</text>
</comment>
<evidence type="ECO:0000259" key="8">
    <source>
        <dbReference type="PROSITE" id="PS50290"/>
    </source>
</evidence>
<proteinExistence type="inferred from homology"/>
<dbReference type="CDD" id="cd08397">
    <property type="entry name" value="C2_PI3K_class_III"/>
    <property type="match status" value="1"/>
</dbReference>
<dbReference type="GO" id="GO:0000045">
    <property type="term" value="P:autophagosome assembly"/>
    <property type="evidence" value="ECO:0007669"/>
    <property type="project" value="TreeGrafter"/>
</dbReference>
<dbReference type="PROSITE" id="PS50290">
    <property type="entry name" value="PI3_4_KINASE_3"/>
    <property type="match status" value="1"/>
</dbReference>
<dbReference type="PROSITE" id="PS00916">
    <property type="entry name" value="PI3_4_KINASE_2"/>
    <property type="match status" value="1"/>
</dbReference>
<dbReference type="GO" id="GO:0000407">
    <property type="term" value="C:phagophore assembly site"/>
    <property type="evidence" value="ECO:0007669"/>
    <property type="project" value="TreeGrafter"/>
</dbReference>
<reference evidence="11 12" key="1">
    <citation type="journal article" date="2016" name="Sci. Rep.">
        <title>The Dendrobium catenatum Lindl. genome sequence provides insights into polysaccharide synthase, floral development and adaptive evolution.</title>
        <authorList>
            <person name="Zhang G.Q."/>
            <person name="Xu Q."/>
            <person name="Bian C."/>
            <person name="Tsai W.C."/>
            <person name="Yeh C.M."/>
            <person name="Liu K.W."/>
            <person name="Yoshida K."/>
            <person name="Zhang L.S."/>
            <person name="Chang S.B."/>
            <person name="Chen F."/>
            <person name="Shi Y."/>
            <person name="Su Y.Y."/>
            <person name="Zhang Y.Q."/>
            <person name="Chen L.J."/>
            <person name="Yin Y."/>
            <person name="Lin M."/>
            <person name="Huang H."/>
            <person name="Deng H."/>
            <person name="Wang Z.W."/>
            <person name="Zhu S.L."/>
            <person name="Zhao X."/>
            <person name="Deng C."/>
            <person name="Niu S.C."/>
            <person name="Huang J."/>
            <person name="Wang M."/>
            <person name="Liu G.H."/>
            <person name="Yang H.J."/>
            <person name="Xiao X.J."/>
            <person name="Hsiao Y.Y."/>
            <person name="Wu W.L."/>
            <person name="Chen Y.Y."/>
            <person name="Mitsuda N."/>
            <person name="Ohme-Takagi M."/>
            <person name="Luo Y.B."/>
            <person name="Van de Peer Y."/>
            <person name="Liu Z.J."/>
        </authorList>
    </citation>
    <scope>NUCLEOTIDE SEQUENCE [LARGE SCALE GENOMIC DNA]</scope>
    <source>
        <tissue evidence="11">The whole plant</tissue>
    </source>
</reference>
<accession>A0A2I0XGB6</accession>
<dbReference type="PANTHER" id="PTHR10048">
    <property type="entry name" value="PHOSPHATIDYLINOSITOL KINASE"/>
    <property type="match status" value="1"/>
</dbReference>
<sequence length="814" mass="92988">MSGHEFRFFLSCDISLPVTLRIDRLEGNLPHSSAVVSEVDSAAGSRNAELFVECALHIDGALFGLPTRTRLESSGQPYCWNELITLSTKYRDLTPQAQLSLTVWDVSCDDDDCVVGGATISLFNKQKQLRTGRQKLRLWPRREADGSIPSSTPGKVPKHELDEIERLERLVNKYERGRIQCIDWLDRLTFKAMDKLKEREGNACGNSHLSLIVEFCSFEHTVVFQETGANFLTPSHVSSTNELVIVWDPEVGRTNPSEHKQLKLARSLTRGIIDKDLKPSSNERKSIQRILKYPPTRTLAGDERQLLWKFRFSLMSEKKALTKFLRCVEWSDIQESKQAIELMGKWEIIDVADALELLSPVFESEEVRAYAVSVLGRADDEELHCYLLQLVQALRFERSDKSRLSVFLVQRALSNIELASFLRWYVAVELHDPAYAKRFYCTYDMLEDSMMKLKVGVNGDEEGFKLWQSLVRQTELTAQLCSIMRDVRNVRGSTQKKIEKLRELLSGLLSELTYFDEPIRSPLAPRILITGIVPSESSLFKSALHPLRLTFRTENGGICKIIFKKGDDLRQDQLVIQMVSLMDRLLKLENLDLHLTPYRVLATGQDEGMLEFIPSSSLAQILSEHRSIINYLQKFHPDEDGPFGITATCLETFIKSCAGYSVITYILGIGDRHLDNLLLRDDGRLFHVDFGFILGRDPKPFPPPMKLCKEMVEAMGGAESQYYTRFKSYCCEAYNILRKSSNLILNLFHLMAGSSIPDIASDPEKGILKLQEKFRLDLDDEASIHFFQDLINDSVSALFPQMVETIHRWAQYWR</sequence>
<dbReference type="STRING" id="906689.A0A2I0XGB6"/>
<feature type="domain" description="PI3K/PI4K catalytic" evidence="8">
    <location>
        <begin position="533"/>
        <end position="799"/>
    </location>
</feature>
<feature type="domain" description="C2 PI3K-type" evidence="10">
    <location>
        <begin position="31"/>
        <end position="177"/>
    </location>
</feature>
<reference evidence="11 12" key="2">
    <citation type="journal article" date="2017" name="Nature">
        <title>The Apostasia genome and the evolution of orchids.</title>
        <authorList>
            <person name="Zhang G.Q."/>
            <person name="Liu K.W."/>
            <person name="Li Z."/>
            <person name="Lohaus R."/>
            <person name="Hsiao Y.Y."/>
            <person name="Niu S.C."/>
            <person name="Wang J.Y."/>
            <person name="Lin Y.C."/>
            <person name="Xu Q."/>
            <person name="Chen L.J."/>
            <person name="Yoshida K."/>
            <person name="Fujiwara S."/>
            <person name="Wang Z.W."/>
            <person name="Zhang Y.Q."/>
            <person name="Mitsuda N."/>
            <person name="Wang M."/>
            <person name="Liu G.H."/>
            <person name="Pecoraro L."/>
            <person name="Huang H.X."/>
            <person name="Xiao X.J."/>
            <person name="Lin M."/>
            <person name="Wu X.Y."/>
            <person name="Wu W.L."/>
            <person name="Chen Y.Y."/>
            <person name="Chang S.B."/>
            <person name="Sakamoto S."/>
            <person name="Ohme-Takagi M."/>
            <person name="Yagi M."/>
            <person name="Zeng S.J."/>
            <person name="Shen C.Y."/>
            <person name="Yeh C.M."/>
            <person name="Luo Y.B."/>
            <person name="Tsai W.C."/>
            <person name="Van de Peer Y."/>
            <person name="Liu Z.J."/>
        </authorList>
    </citation>
    <scope>NUCLEOTIDE SEQUENCE [LARGE SCALE GENOMIC DNA]</scope>
    <source>
        <tissue evidence="11">The whole plant</tissue>
    </source>
</reference>
<dbReference type="InterPro" id="IPR042236">
    <property type="entry name" value="PI3K_accessory_sf"/>
</dbReference>
<dbReference type="SUPFAM" id="SSF49562">
    <property type="entry name" value="C2 domain (Calcium/lipid-binding domain, CaLB)"/>
    <property type="match status" value="1"/>
</dbReference>
<dbReference type="PROSITE" id="PS51545">
    <property type="entry name" value="PIK_HELICAL"/>
    <property type="match status" value="1"/>
</dbReference>
<dbReference type="InterPro" id="IPR011009">
    <property type="entry name" value="Kinase-like_dom_sf"/>
</dbReference>
<dbReference type="GO" id="GO:0034271">
    <property type="term" value="C:phosphatidylinositol 3-kinase complex, class III, type I"/>
    <property type="evidence" value="ECO:0007669"/>
    <property type="project" value="TreeGrafter"/>
</dbReference>
<keyword evidence="3 6" id="KW-0547">Nucleotide-binding</keyword>
<dbReference type="Proteomes" id="UP000233837">
    <property type="component" value="Unassembled WGS sequence"/>
</dbReference>
<keyword evidence="5 6" id="KW-0067">ATP-binding</keyword>
<dbReference type="PROSITE" id="PS00915">
    <property type="entry name" value="PI3_4_KINASE_1"/>
    <property type="match status" value="1"/>
</dbReference>
<dbReference type="CDD" id="cd00870">
    <property type="entry name" value="PI3Ka_III"/>
    <property type="match status" value="1"/>
</dbReference>